<protein>
    <submittedName>
        <fullName evidence="2">Uncharacterized protein</fullName>
    </submittedName>
</protein>
<dbReference type="EMBL" id="PGLV01000001">
    <property type="protein sequence ID" value="POZ55700.1"/>
    <property type="molecule type" value="Genomic_DNA"/>
</dbReference>
<name>A0A2S5CY26_LYSSH</name>
<evidence type="ECO:0000313" key="2">
    <source>
        <dbReference type="EMBL" id="POZ55700.1"/>
    </source>
</evidence>
<keyword evidence="1" id="KW-0812">Transmembrane</keyword>
<dbReference type="Proteomes" id="UP000237319">
    <property type="component" value="Unassembled WGS sequence"/>
</dbReference>
<comment type="caution">
    <text evidence="2">The sequence shown here is derived from an EMBL/GenBank/DDBJ whole genome shotgun (WGS) entry which is preliminary data.</text>
</comment>
<proteinExistence type="predicted"/>
<feature type="transmembrane region" description="Helical" evidence="1">
    <location>
        <begin position="12"/>
        <end position="31"/>
    </location>
</feature>
<dbReference type="RefSeq" id="WP_103976213.1">
    <property type="nucleotide sequence ID" value="NZ_PGLV01000001.1"/>
</dbReference>
<evidence type="ECO:0000256" key="1">
    <source>
        <dbReference type="SAM" id="Phobius"/>
    </source>
</evidence>
<keyword evidence="3" id="KW-1185">Reference proteome</keyword>
<sequence>MKIGDKIKKIPAPYVYLMLIFISLLSLIRNYNSQPTWIKVFGIFGIIGFSILTFMDRDKFIKK</sequence>
<organism evidence="2 3">
    <name type="scientific">Lysinibacillus sphaericus</name>
    <name type="common">Bacillus sphaericus</name>
    <dbReference type="NCBI Taxonomy" id="1421"/>
    <lineage>
        <taxon>Bacteria</taxon>
        <taxon>Bacillati</taxon>
        <taxon>Bacillota</taxon>
        <taxon>Bacilli</taxon>
        <taxon>Bacillales</taxon>
        <taxon>Bacillaceae</taxon>
        <taxon>Lysinibacillus</taxon>
    </lineage>
</organism>
<gene>
    <name evidence="2" type="ORF">LYSIN_00483</name>
</gene>
<keyword evidence="1" id="KW-1133">Transmembrane helix</keyword>
<dbReference type="AlphaFoldDB" id="A0A2S5CY26"/>
<keyword evidence="1" id="KW-0472">Membrane</keyword>
<reference evidence="2 3" key="1">
    <citation type="submission" date="2017-11" db="EMBL/GenBank/DDBJ databases">
        <title>Genome sequence of Lysinibacillus sphaericus, a lignin-degrading bacteria isolated from municipal solid waste soil.</title>
        <authorList>
            <person name="Persinoti G.F."/>
            <person name="Paixao D.A."/>
            <person name="Bugg T.D."/>
            <person name="Squina F.M."/>
        </authorList>
    </citation>
    <scope>NUCLEOTIDE SEQUENCE [LARGE SCALE GENOMIC DNA]</scope>
    <source>
        <strain evidence="2 3">A1</strain>
    </source>
</reference>
<accession>A0A2S5CY26</accession>
<evidence type="ECO:0000313" key="3">
    <source>
        <dbReference type="Proteomes" id="UP000237319"/>
    </source>
</evidence>
<feature type="transmembrane region" description="Helical" evidence="1">
    <location>
        <begin position="37"/>
        <end position="55"/>
    </location>
</feature>